<dbReference type="Proteomes" id="UP001202831">
    <property type="component" value="Unassembled WGS sequence"/>
</dbReference>
<dbReference type="PROSITE" id="PS50206">
    <property type="entry name" value="RHODANESE_3"/>
    <property type="match status" value="1"/>
</dbReference>
<keyword evidence="1" id="KW-0732">Signal</keyword>
<keyword evidence="4" id="KW-1185">Reference proteome</keyword>
<evidence type="ECO:0000313" key="3">
    <source>
        <dbReference type="EMBL" id="MCL2913933.1"/>
    </source>
</evidence>
<feature type="chain" id="PRO_5046270038" evidence="1">
    <location>
        <begin position="24"/>
        <end position="142"/>
    </location>
</feature>
<dbReference type="Pfam" id="PF00581">
    <property type="entry name" value="Rhodanese"/>
    <property type="match status" value="1"/>
</dbReference>
<dbReference type="InterPro" id="IPR036873">
    <property type="entry name" value="Rhodanese-like_dom_sf"/>
</dbReference>
<dbReference type="CDD" id="cd00158">
    <property type="entry name" value="RHOD"/>
    <property type="match status" value="1"/>
</dbReference>
<gene>
    <name evidence="3" type="ORF">L2725_09010</name>
</gene>
<comment type="caution">
    <text evidence="3">The sequence shown here is derived from an EMBL/GenBank/DDBJ whole genome shotgun (WGS) entry which is preliminary data.</text>
</comment>
<dbReference type="SUPFAM" id="SSF52821">
    <property type="entry name" value="Rhodanese/Cell cycle control phosphatase"/>
    <property type="match status" value="1"/>
</dbReference>
<protein>
    <submittedName>
        <fullName evidence="3">Rhodanese-like domain-containing protein</fullName>
    </submittedName>
</protein>
<dbReference type="RefSeq" id="WP_115136299.1">
    <property type="nucleotide sequence ID" value="NZ_JAKIKT010000002.1"/>
</dbReference>
<reference evidence="3 4" key="1">
    <citation type="submission" date="2022-01" db="EMBL/GenBank/DDBJ databases">
        <title>Whole genome-based taxonomy of the Shewanellaceae.</title>
        <authorList>
            <person name="Martin-Rodriguez A.J."/>
        </authorList>
    </citation>
    <scope>NUCLEOTIDE SEQUENCE [LARGE SCALE GENOMIC DNA]</scope>
    <source>
        <strain evidence="3 4">DSM 21332</strain>
    </source>
</reference>
<accession>A0ABT0N656</accession>
<organism evidence="3 4">
    <name type="scientific">Shewanella corallii</name>
    <dbReference type="NCBI Taxonomy" id="560080"/>
    <lineage>
        <taxon>Bacteria</taxon>
        <taxon>Pseudomonadati</taxon>
        <taxon>Pseudomonadota</taxon>
        <taxon>Gammaproteobacteria</taxon>
        <taxon>Alteromonadales</taxon>
        <taxon>Shewanellaceae</taxon>
        <taxon>Shewanella</taxon>
    </lineage>
</organism>
<feature type="domain" description="Rhodanese" evidence="2">
    <location>
        <begin position="52"/>
        <end position="141"/>
    </location>
</feature>
<evidence type="ECO:0000313" key="4">
    <source>
        <dbReference type="Proteomes" id="UP001202831"/>
    </source>
</evidence>
<evidence type="ECO:0000256" key="1">
    <source>
        <dbReference type="SAM" id="SignalP"/>
    </source>
</evidence>
<dbReference type="EMBL" id="JAKIKT010000002">
    <property type="protein sequence ID" value="MCL2913933.1"/>
    <property type="molecule type" value="Genomic_DNA"/>
</dbReference>
<evidence type="ECO:0000259" key="2">
    <source>
        <dbReference type="PROSITE" id="PS50206"/>
    </source>
</evidence>
<sequence>MKKLITQFLMSLAMLLSAGTCFAGGGEEMSPVIQHDINPKYVSLTEAEMLFNRGDVYFFDVNTLEIWAEGFIPGAVFFNVRTWKELLPKNKDAEMVFYCANRLCTASVVAAREVMKLGYTNVMQMPDGIYGWRMSGRPHEKP</sequence>
<dbReference type="SMART" id="SM00450">
    <property type="entry name" value="RHOD"/>
    <property type="match status" value="1"/>
</dbReference>
<dbReference type="Gene3D" id="3.40.250.10">
    <property type="entry name" value="Rhodanese-like domain"/>
    <property type="match status" value="1"/>
</dbReference>
<name>A0ABT0N656_9GAMM</name>
<dbReference type="InterPro" id="IPR001763">
    <property type="entry name" value="Rhodanese-like_dom"/>
</dbReference>
<feature type="signal peptide" evidence="1">
    <location>
        <begin position="1"/>
        <end position="23"/>
    </location>
</feature>
<proteinExistence type="predicted"/>